<dbReference type="AlphaFoldDB" id="A0A0G1HZH2"/>
<comment type="similarity">
    <text evidence="1">Belongs to the UPF0213 family.</text>
</comment>
<dbReference type="InterPro" id="IPR000305">
    <property type="entry name" value="GIY-YIG_endonuc"/>
</dbReference>
<dbReference type="SUPFAM" id="SSF82771">
    <property type="entry name" value="GIY-YIG endonuclease"/>
    <property type="match status" value="1"/>
</dbReference>
<sequence length="87" mass="10344">MHYVYLIRSLKDSSLYIGSTSDLRQRFKEHNALQSRSTKGHAPFELIYYEAYKAKRDALKREIQLKRFGQGFQHLKNRLSVSLEPRK</sequence>
<protein>
    <submittedName>
        <fullName evidence="3">Excinuclease ABC C subunit domain protein</fullName>
    </submittedName>
</protein>
<proteinExistence type="inferred from homology"/>
<dbReference type="Pfam" id="PF01541">
    <property type="entry name" value="GIY-YIG"/>
    <property type="match status" value="1"/>
</dbReference>
<evidence type="ECO:0000313" key="3">
    <source>
        <dbReference type="EMBL" id="KKT52556.1"/>
    </source>
</evidence>
<organism evidence="3 4">
    <name type="scientific">candidate division Kazan bacterium GW2011_GWA1_44_22</name>
    <dbReference type="NCBI Taxonomy" id="1620410"/>
    <lineage>
        <taxon>Bacteria</taxon>
        <taxon>Bacteria division Kazan-3B-28</taxon>
    </lineage>
</organism>
<dbReference type="InterPro" id="IPR035901">
    <property type="entry name" value="GIY-YIG_endonuc_sf"/>
</dbReference>
<accession>A0A0G1HZH2</accession>
<name>A0A0G1HZH2_UNCK3</name>
<dbReference type="SMART" id="SM00465">
    <property type="entry name" value="GIYc"/>
    <property type="match status" value="1"/>
</dbReference>
<dbReference type="Proteomes" id="UP000034752">
    <property type="component" value="Unassembled WGS sequence"/>
</dbReference>
<gene>
    <name evidence="3" type="ORF">VE96_C0016G0001</name>
</gene>
<dbReference type="EMBL" id="LCIJ01000016">
    <property type="protein sequence ID" value="KKT52556.1"/>
    <property type="molecule type" value="Genomic_DNA"/>
</dbReference>
<dbReference type="PANTHER" id="PTHR34477:SF1">
    <property type="entry name" value="UPF0213 PROTEIN YHBQ"/>
    <property type="match status" value="1"/>
</dbReference>
<feature type="domain" description="GIY-YIG" evidence="2">
    <location>
        <begin position="1"/>
        <end position="78"/>
    </location>
</feature>
<reference evidence="3 4" key="1">
    <citation type="journal article" date="2015" name="Nature">
        <title>rRNA introns, odd ribosomes, and small enigmatic genomes across a large radiation of phyla.</title>
        <authorList>
            <person name="Brown C.T."/>
            <person name="Hug L.A."/>
            <person name="Thomas B.C."/>
            <person name="Sharon I."/>
            <person name="Castelle C.J."/>
            <person name="Singh A."/>
            <person name="Wilkins M.J."/>
            <person name="Williams K.H."/>
            <person name="Banfield J.F."/>
        </authorList>
    </citation>
    <scope>NUCLEOTIDE SEQUENCE [LARGE SCALE GENOMIC DNA]</scope>
</reference>
<evidence type="ECO:0000259" key="2">
    <source>
        <dbReference type="PROSITE" id="PS50164"/>
    </source>
</evidence>
<evidence type="ECO:0000256" key="1">
    <source>
        <dbReference type="ARBA" id="ARBA00007435"/>
    </source>
</evidence>
<comment type="caution">
    <text evidence="3">The sequence shown here is derived from an EMBL/GenBank/DDBJ whole genome shotgun (WGS) entry which is preliminary data.</text>
</comment>
<dbReference type="PANTHER" id="PTHR34477">
    <property type="entry name" value="UPF0213 PROTEIN YHBQ"/>
    <property type="match status" value="1"/>
</dbReference>
<evidence type="ECO:0000313" key="4">
    <source>
        <dbReference type="Proteomes" id="UP000034752"/>
    </source>
</evidence>
<dbReference type="PROSITE" id="PS50164">
    <property type="entry name" value="GIY_YIG"/>
    <property type="match status" value="1"/>
</dbReference>
<dbReference type="Gene3D" id="3.40.1440.10">
    <property type="entry name" value="GIY-YIG endonuclease"/>
    <property type="match status" value="1"/>
</dbReference>
<dbReference type="InterPro" id="IPR050190">
    <property type="entry name" value="UPF0213_domain"/>
</dbReference>
<dbReference type="CDD" id="cd10449">
    <property type="entry name" value="GIY-YIG_SLX1_like"/>
    <property type="match status" value="1"/>
</dbReference>